<evidence type="ECO:0000259" key="18">
    <source>
        <dbReference type="PROSITE" id="PS50259"/>
    </source>
</evidence>
<feature type="chain" id="PRO_5034547727" description="G-protein coupled receptor family C group 6 member A" evidence="17">
    <location>
        <begin position="24"/>
        <end position="878"/>
    </location>
</feature>
<dbReference type="FunFam" id="2.10.50.30:FF:000004">
    <property type="entry name" value="Taste receptor type 1 member 3-like protein"/>
    <property type="match status" value="1"/>
</dbReference>
<dbReference type="PRINTS" id="PR00592">
    <property type="entry name" value="CASENSINGR"/>
</dbReference>
<reference evidence="19" key="3">
    <citation type="submission" date="2025-09" db="UniProtKB">
        <authorList>
            <consortium name="Ensembl"/>
        </authorList>
    </citation>
    <scope>IDENTIFICATION</scope>
</reference>
<dbReference type="InterPro" id="IPR017978">
    <property type="entry name" value="GPCR_3_C"/>
</dbReference>
<evidence type="ECO:0000313" key="20">
    <source>
        <dbReference type="Proteomes" id="UP000694397"/>
    </source>
</evidence>
<dbReference type="InterPro" id="IPR038550">
    <property type="entry name" value="GPCR_3_9-Cys_sf"/>
</dbReference>
<dbReference type="PANTHER" id="PTHR24061:SF5">
    <property type="entry name" value="G-PROTEIN COUPLED RECEPTOR FAMILY C GROUP 6 MEMBER A"/>
    <property type="match status" value="1"/>
</dbReference>
<dbReference type="InterPro" id="IPR001828">
    <property type="entry name" value="ANF_lig-bd_rcpt"/>
</dbReference>
<dbReference type="AlphaFoldDB" id="A0A8C9RQ63"/>
<dbReference type="GO" id="GO:0004930">
    <property type="term" value="F:G protein-coupled receptor activity"/>
    <property type="evidence" value="ECO:0007669"/>
    <property type="project" value="UniProtKB-KW"/>
</dbReference>
<dbReference type="PRINTS" id="PR00248">
    <property type="entry name" value="GPCRMGR"/>
</dbReference>
<feature type="transmembrane region" description="Helical" evidence="16">
    <location>
        <begin position="677"/>
        <end position="700"/>
    </location>
</feature>
<reference evidence="19 20" key="1">
    <citation type="submission" date="2019-04" db="EMBL/GenBank/DDBJ databases">
        <authorList>
            <consortium name="Wellcome Sanger Institute Data Sharing"/>
        </authorList>
    </citation>
    <scope>NUCLEOTIDE SEQUENCE [LARGE SCALE GENOMIC DNA]</scope>
</reference>
<proteinExistence type="inferred from homology"/>
<dbReference type="GO" id="GO:0006874">
    <property type="term" value="P:intracellular calcium ion homeostasis"/>
    <property type="evidence" value="ECO:0007669"/>
    <property type="project" value="Ensembl"/>
</dbReference>
<keyword evidence="14" id="KW-0807">Transducer</keyword>
<keyword evidence="4" id="KW-1003">Cell membrane</keyword>
<feature type="signal peptide" evidence="17">
    <location>
        <begin position="1"/>
        <end position="23"/>
    </location>
</feature>
<organism evidence="19 20">
    <name type="scientific">Scleropages formosus</name>
    <name type="common">Asian bonytongue</name>
    <name type="synonym">Osteoglossum formosum</name>
    <dbReference type="NCBI Taxonomy" id="113540"/>
    <lineage>
        <taxon>Eukaryota</taxon>
        <taxon>Metazoa</taxon>
        <taxon>Chordata</taxon>
        <taxon>Craniata</taxon>
        <taxon>Vertebrata</taxon>
        <taxon>Euteleostomi</taxon>
        <taxon>Actinopterygii</taxon>
        <taxon>Neopterygii</taxon>
        <taxon>Teleostei</taxon>
        <taxon>Osteoglossocephala</taxon>
        <taxon>Osteoglossomorpha</taxon>
        <taxon>Osteoglossiformes</taxon>
        <taxon>Osteoglossidae</taxon>
        <taxon>Scleropages</taxon>
    </lineage>
</organism>
<dbReference type="Pfam" id="PF01094">
    <property type="entry name" value="ANF_receptor"/>
    <property type="match status" value="1"/>
</dbReference>
<evidence type="ECO:0000256" key="17">
    <source>
        <dbReference type="SAM" id="SignalP"/>
    </source>
</evidence>
<feature type="transmembrane region" description="Helical" evidence="16">
    <location>
        <begin position="759"/>
        <end position="779"/>
    </location>
</feature>
<keyword evidence="13" id="KW-0325">Glycoprotein</keyword>
<keyword evidence="6" id="KW-0716">Sensory transduction</keyword>
<name>A0A8C9RQ63_SCLFO</name>
<accession>A0A8C9RQ63</accession>
<gene>
    <name evidence="19" type="primary">GPRC6A</name>
    <name evidence="19" type="synonym">gprc6a</name>
</gene>
<dbReference type="GO" id="GO:0016595">
    <property type="term" value="F:glutamate binding"/>
    <property type="evidence" value="ECO:0007669"/>
    <property type="project" value="Ensembl"/>
</dbReference>
<feature type="transmembrane region" description="Helical" evidence="16">
    <location>
        <begin position="785"/>
        <end position="807"/>
    </location>
</feature>
<reference evidence="19" key="2">
    <citation type="submission" date="2025-08" db="UniProtKB">
        <authorList>
            <consortium name="Ensembl"/>
        </authorList>
    </citation>
    <scope>IDENTIFICATION</scope>
</reference>
<feature type="transmembrane region" description="Helical" evidence="16">
    <location>
        <begin position="605"/>
        <end position="627"/>
    </location>
</feature>
<evidence type="ECO:0000256" key="5">
    <source>
        <dbReference type="ARBA" id="ARBA00022692"/>
    </source>
</evidence>
<dbReference type="GO" id="GO:0007608">
    <property type="term" value="P:sensory perception of smell"/>
    <property type="evidence" value="ECO:0007669"/>
    <property type="project" value="UniProtKB-KW"/>
</dbReference>
<dbReference type="InterPro" id="IPR028082">
    <property type="entry name" value="Peripla_BP_I"/>
</dbReference>
<dbReference type="Pfam" id="PF00003">
    <property type="entry name" value="7tm_3"/>
    <property type="match status" value="1"/>
</dbReference>
<dbReference type="Gene3D" id="2.10.50.30">
    <property type="entry name" value="GPCR, family 3, nine cysteines domain"/>
    <property type="match status" value="1"/>
</dbReference>
<dbReference type="PROSITE" id="PS50259">
    <property type="entry name" value="G_PROTEIN_RECEP_F3_4"/>
    <property type="match status" value="1"/>
</dbReference>
<dbReference type="InterPro" id="IPR017979">
    <property type="entry name" value="GPCR_3_CS"/>
</dbReference>
<keyword evidence="12" id="KW-0675">Receptor</keyword>
<evidence type="ECO:0000256" key="9">
    <source>
        <dbReference type="ARBA" id="ARBA00023040"/>
    </source>
</evidence>
<dbReference type="GeneTree" id="ENSGT00940000158416"/>
<dbReference type="Pfam" id="PF07562">
    <property type="entry name" value="NCD3G"/>
    <property type="match status" value="1"/>
</dbReference>
<dbReference type="Proteomes" id="UP000694397">
    <property type="component" value="Chromosome 8"/>
</dbReference>
<dbReference type="OrthoDB" id="425344at2759"/>
<dbReference type="InterPro" id="IPR000068">
    <property type="entry name" value="GPCR_3_Ca_sens_rcpt-rel"/>
</dbReference>
<dbReference type="InterPro" id="IPR011500">
    <property type="entry name" value="GPCR_3_9-Cys_dom"/>
</dbReference>
<feature type="transmembrane region" description="Helical" evidence="16">
    <location>
        <begin position="569"/>
        <end position="593"/>
    </location>
</feature>
<keyword evidence="6" id="KW-0552">Olfaction</keyword>
<dbReference type="Gene3D" id="3.40.50.2300">
    <property type="match status" value="2"/>
</dbReference>
<feature type="domain" description="G-protein coupled receptors family 3 profile" evidence="18">
    <location>
        <begin position="569"/>
        <end position="829"/>
    </location>
</feature>
<keyword evidence="9" id="KW-0297">G-protein coupled receptor</keyword>
<comment type="subcellular location">
    <subcellularLocation>
        <location evidence="1">Cell membrane</location>
        <topology evidence="1">Multi-pass membrane protein</topology>
    </subcellularLocation>
</comment>
<dbReference type="GO" id="GO:0005886">
    <property type="term" value="C:plasma membrane"/>
    <property type="evidence" value="ECO:0007669"/>
    <property type="project" value="UniProtKB-SubCell"/>
</dbReference>
<dbReference type="PANTHER" id="PTHR24061">
    <property type="entry name" value="CALCIUM-SENSING RECEPTOR-RELATED"/>
    <property type="match status" value="1"/>
</dbReference>
<evidence type="ECO:0000313" key="19">
    <source>
        <dbReference type="Ensembl" id="ENSSFOP00015017083.2"/>
    </source>
</evidence>
<dbReference type="SUPFAM" id="SSF53822">
    <property type="entry name" value="Periplasmic binding protein-like I"/>
    <property type="match status" value="1"/>
</dbReference>
<evidence type="ECO:0000256" key="11">
    <source>
        <dbReference type="ARBA" id="ARBA00023157"/>
    </source>
</evidence>
<sequence length="878" mass="96023">MMQGSRYILALWAVVLLGGTSQGDPQLPLASAPGNIIIGALFPIHEGTEKTKLSPPQLIEPPTYLDPLSVPITLKTFPGGTVMALALIHAVESMNRSPLLTRRGLSLGYRLHDSCSDVTTAVLTTQTFSSVALECGPALNGTRHHPAVTAVIGEMYSEVSIAVARLLNLQLIPQVCYGYASTAVILSDKNRFPAFMRTVPNDDHQTRAMVKLLSDNGWTWVGVLTTDGEYGRHALDSFVSQASEKGICVAFQQVLPDLLSDLNIYRKITSAARTIAENPKVRVVVSFARPEHMKHLFGVLHPNAMDKVWIASDAWSLSKDLFEEYSIPASSKVLGFTFKSGNLSSFHHYLKSLELSMDITKNQAFPLSLANRSEVQGLSTESLLNTTNGGVIFSIQMAVTAIAHAVAELCTARDCSVPSSVQPWELLAALKKTRFEVEGKFYSFDSETGDINLGYNFVQWGPGQGDVLAEYHPTNDSFSCTSAITQRMFHHLQSVVSKCSNSCVPGQFKKTTEGQHTCCYECVNCTENHFSNKTDMDQCFSCGPHEWSPVGSSQCVAKTVMFFSWQDRFAMVLLVLALLGILLTLSVGVLFLCHRHTPVVKASGGPLSFLTLLGLTGSFSSAALFIGQPTRLQCQVRQVLFGLSFTLCVACILVKSLNILLAFQLNPALVSHLCRLYQPYAIISSCVGLQGLICGLWLALCSPTETMQLGETTTLAVCSEGSYEAFGTMLGYIALLALICFACAYKSRKLPQNYNEAKFITFSMLIYFISWVIFIPVYVTTTGLYLPAVEMVVILISNFGILSCHFFPKCYIILFKKAENTKDAFLKKVYEYSWKEASTISVNKPIMDNSPIFCICQASPGTHYTDPKGSGSVAGLST</sequence>
<keyword evidence="11" id="KW-1015">Disulfide bond</keyword>
<evidence type="ECO:0000256" key="3">
    <source>
        <dbReference type="ARBA" id="ARBA00011748"/>
    </source>
</evidence>
<comment type="similarity">
    <text evidence="2">Belongs to the G-protein coupled receptor 3 family.</text>
</comment>
<evidence type="ECO:0000256" key="7">
    <source>
        <dbReference type="ARBA" id="ARBA00022729"/>
    </source>
</evidence>
<evidence type="ECO:0000256" key="16">
    <source>
        <dbReference type="SAM" id="Phobius"/>
    </source>
</evidence>
<comment type="subunit">
    <text evidence="3">Homodimer; disulfide-linked.</text>
</comment>
<keyword evidence="10 16" id="KW-0472">Membrane</keyword>
<feature type="transmembrane region" description="Helical" evidence="16">
    <location>
        <begin position="729"/>
        <end position="747"/>
    </location>
</feature>
<dbReference type="PROSITE" id="PS00981">
    <property type="entry name" value="G_PROTEIN_RECEP_F3_3"/>
    <property type="match status" value="1"/>
</dbReference>
<dbReference type="InterPro" id="IPR000337">
    <property type="entry name" value="GPCR_3"/>
</dbReference>
<protein>
    <recommendedName>
        <fullName evidence="15">G-protein coupled receptor family C group 6 member A</fullName>
    </recommendedName>
</protein>
<evidence type="ECO:0000256" key="6">
    <source>
        <dbReference type="ARBA" id="ARBA00022725"/>
    </source>
</evidence>
<keyword evidence="5 16" id="KW-0812">Transmembrane</keyword>
<evidence type="ECO:0000256" key="10">
    <source>
        <dbReference type="ARBA" id="ARBA00023136"/>
    </source>
</evidence>
<evidence type="ECO:0000256" key="1">
    <source>
        <dbReference type="ARBA" id="ARBA00004651"/>
    </source>
</evidence>
<evidence type="ECO:0000256" key="15">
    <source>
        <dbReference type="ARBA" id="ARBA00039774"/>
    </source>
</evidence>
<keyword evidence="20" id="KW-1185">Reference proteome</keyword>
<feature type="transmembrane region" description="Helical" evidence="16">
    <location>
        <begin position="639"/>
        <end position="665"/>
    </location>
</feature>
<dbReference type="Ensembl" id="ENSSFOT00015017276.2">
    <property type="protein sequence ID" value="ENSSFOP00015017083.2"/>
    <property type="gene ID" value="ENSSFOG00015010941.2"/>
</dbReference>
<keyword evidence="8 16" id="KW-1133">Transmembrane helix</keyword>
<keyword evidence="7 17" id="KW-0732">Signal</keyword>
<evidence type="ECO:0000256" key="8">
    <source>
        <dbReference type="ARBA" id="ARBA00022989"/>
    </source>
</evidence>
<evidence type="ECO:0000256" key="12">
    <source>
        <dbReference type="ARBA" id="ARBA00023170"/>
    </source>
</evidence>
<evidence type="ECO:0000256" key="4">
    <source>
        <dbReference type="ARBA" id="ARBA00022475"/>
    </source>
</evidence>
<evidence type="ECO:0000256" key="14">
    <source>
        <dbReference type="ARBA" id="ARBA00023224"/>
    </source>
</evidence>
<evidence type="ECO:0000256" key="2">
    <source>
        <dbReference type="ARBA" id="ARBA00007242"/>
    </source>
</evidence>
<evidence type="ECO:0000256" key="13">
    <source>
        <dbReference type="ARBA" id="ARBA00023180"/>
    </source>
</evidence>
<dbReference type="FunFam" id="3.40.50.2300:FF:000152">
    <property type="entry name" value="G protein-coupled receptor class C group 6 member A"/>
    <property type="match status" value="1"/>
</dbReference>